<keyword evidence="3" id="KW-1185">Reference proteome</keyword>
<sequence>MSHCHCGSGRQFDCCCQPLQLGKAVAASPEQLMRSRYSAFVEGAAAYLLDTHDPDTRDDVTEAVLARSCEESRFVGLQIVDAPPPKGEQGEVEFRAWYRQGEDILALWERSQFRRLEGRWFYSRGEIRPAVKLGRNDPCPCGSGKKAKRCCL</sequence>
<dbReference type="SUPFAM" id="SSF54427">
    <property type="entry name" value="NTF2-like"/>
    <property type="match status" value="1"/>
</dbReference>
<dbReference type="InterPro" id="IPR048469">
    <property type="entry name" value="YchJ-like_M"/>
</dbReference>
<comment type="caution">
    <text evidence="2">The sequence shown here is derived from an EMBL/GenBank/DDBJ whole genome shotgun (WGS) entry which is preliminary data.</text>
</comment>
<feature type="domain" description="YchJ-like middle NTF2-like" evidence="1">
    <location>
        <begin position="28"/>
        <end position="125"/>
    </location>
</feature>
<dbReference type="AlphaFoldDB" id="A0A4U1BI57"/>
<dbReference type="RefSeq" id="WP_136851395.1">
    <property type="nucleotide sequence ID" value="NZ_SWCI01000002.1"/>
</dbReference>
<accession>A0A4U1BI57</accession>
<proteinExistence type="predicted"/>
<dbReference type="EMBL" id="SWCI01000002">
    <property type="protein sequence ID" value="TKB50219.1"/>
    <property type="molecule type" value="Genomic_DNA"/>
</dbReference>
<dbReference type="InterPro" id="IPR032710">
    <property type="entry name" value="NTF2-like_dom_sf"/>
</dbReference>
<gene>
    <name evidence="2" type="ORF">FCL40_03395</name>
</gene>
<protein>
    <submittedName>
        <fullName evidence="2">Zinc chelation protein SecC</fullName>
    </submittedName>
</protein>
<name>A0A4U1BI57_9GAMM</name>
<dbReference type="Gene3D" id="3.10.450.50">
    <property type="match status" value="1"/>
</dbReference>
<dbReference type="InterPro" id="IPR004027">
    <property type="entry name" value="SEC_C_motif"/>
</dbReference>
<dbReference type="PANTHER" id="PTHR33747">
    <property type="entry name" value="UPF0225 PROTEIN SCO1677"/>
    <property type="match status" value="1"/>
</dbReference>
<dbReference type="Pfam" id="PF02810">
    <property type="entry name" value="SEC-C"/>
    <property type="match status" value="1"/>
</dbReference>
<reference evidence="2 3" key="1">
    <citation type="submission" date="2019-04" db="EMBL/GenBank/DDBJ databases">
        <authorList>
            <person name="Hwang J.C."/>
        </authorList>
    </citation>
    <scope>NUCLEOTIDE SEQUENCE [LARGE SCALE GENOMIC DNA]</scope>
    <source>
        <strain evidence="2 3">IMCC35001</strain>
    </source>
</reference>
<evidence type="ECO:0000259" key="1">
    <source>
        <dbReference type="Pfam" id="PF17775"/>
    </source>
</evidence>
<dbReference type="Pfam" id="PF17775">
    <property type="entry name" value="YchJ_M-like"/>
    <property type="match status" value="1"/>
</dbReference>
<evidence type="ECO:0000313" key="2">
    <source>
        <dbReference type="EMBL" id="TKB50219.1"/>
    </source>
</evidence>
<evidence type="ECO:0000313" key="3">
    <source>
        <dbReference type="Proteomes" id="UP000305674"/>
    </source>
</evidence>
<organism evidence="2 3">
    <name type="scientific">Ferrimonas sediminicola</name>
    <dbReference type="NCBI Taxonomy" id="2569538"/>
    <lineage>
        <taxon>Bacteria</taxon>
        <taxon>Pseudomonadati</taxon>
        <taxon>Pseudomonadota</taxon>
        <taxon>Gammaproteobacteria</taxon>
        <taxon>Alteromonadales</taxon>
        <taxon>Ferrimonadaceae</taxon>
        <taxon>Ferrimonas</taxon>
    </lineage>
</organism>
<dbReference type="SUPFAM" id="SSF103642">
    <property type="entry name" value="Sec-C motif"/>
    <property type="match status" value="1"/>
</dbReference>
<dbReference type="PANTHER" id="PTHR33747:SF1">
    <property type="entry name" value="ADENYLATE CYCLASE-ASSOCIATED CAP C-TERMINAL DOMAIN-CONTAINING PROTEIN"/>
    <property type="match status" value="1"/>
</dbReference>
<dbReference type="OrthoDB" id="21421at2"/>
<dbReference type="Proteomes" id="UP000305674">
    <property type="component" value="Unassembled WGS sequence"/>
</dbReference>